<dbReference type="Gene3D" id="3.20.20.120">
    <property type="entry name" value="Enolase-like C-terminal domain"/>
    <property type="match status" value="1"/>
</dbReference>
<comment type="pathway">
    <text evidence="4">Quinol/quinone metabolism; 1,4-dihydroxy-2-naphthoate biosynthesis; 1,4-dihydroxy-2-naphthoate from chorismate: step 4/7.</text>
</comment>
<dbReference type="InterPro" id="IPR029065">
    <property type="entry name" value="Enolase_C-like"/>
</dbReference>
<dbReference type="HAMAP" id="MF_00470">
    <property type="entry name" value="MenC_1"/>
    <property type="match status" value="1"/>
</dbReference>
<accession>A0A163SC59</accession>
<evidence type="ECO:0000256" key="2">
    <source>
        <dbReference type="ARBA" id="ARBA00022842"/>
    </source>
</evidence>
<dbReference type="UniPathway" id="UPA01057">
    <property type="reaction ID" value="UER00165"/>
</dbReference>
<dbReference type="SFLD" id="SFLDF00009">
    <property type="entry name" value="o-succinylbenzoate_synthase"/>
    <property type="match status" value="1"/>
</dbReference>
<proteinExistence type="inferred from homology"/>
<comment type="function">
    <text evidence="4">Converts 2-succinyl-6-hydroxy-2,4-cyclohexadiene-1-carboxylate (SHCHC) to 2-succinylbenzoate (OSB).</text>
</comment>
<dbReference type="InterPro" id="IPR036849">
    <property type="entry name" value="Enolase-like_C_sf"/>
</dbReference>
<dbReference type="Pfam" id="PF13378">
    <property type="entry name" value="MR_MLE_C"/>
    <property type="match status" value="1"/>
</dbReference>
<comment type="catalytic activity">
    <reaction evidence="4">
        <text>(1R,6R)-6-hydroxy-2-succinyl-cyclohexa-2,4-diene-1-carboxylate = 2-succinylbenzoate + H2O</text>
        <dbReference type="Rhea" id="RHEA:10196"/>
        <dbReference type="ChEBI" id="CHEBI:15377"/>
        <dbReference type="ChEBI" id="CHEBI:18325"/>
        <dbReference type="ChEBI" id="CHEBI:58689"/>
        <dbReference type="EC" id="4.2.1.113"/>
    </reaction>
</comment>
<evidence type="ECO:0000256" key="4">
    <source>
        <dbReference type="HAMAP-Rule" id="MF_00470"/>
    </source>
</evidence>
<comment type="cofactor">
    <cofactor evidence="4">
        <name>a divalent metal cation</name>
        <dbReference type="ChEBI" id="CHEBI:60240"/>
    </cofactor>
</comment>
<dbReference type="PATRIC" id="fig|43678.3.peg.1078"/>
<evidence type="ECO:0000313" key="6">
    <source>
        <dbReference type="EMBL" id="KZM36240.1"/>
    </source>
</evidence>
<sequence length="333" mass="35016">MTVPPTPPLPPLVAWSTPLRTRFRGLDVRDGLLVRGEAGWAEFSPFWEYDDAESAAWLRAAREAAHLGWPAPVRSSVPVNVTVPATDPQRAHGIVLASDGCRTAKVKVAQRGPDGRVEPVDHELARLEAVRDALGPGGRIRVDANGAWTLDEALHRIPLLDRAAGGLEYVEQPCASVPELAAVRRAVSVPVAADESIRRAEDPFEVLRAEAADVVVLKVQPLGGVRACLDLAEQVGLPVVVSSALESSVGLAAGLALAAALPDLPYACGLATSQLLAHDVVDEPLLPVGGEIAVRRPEPSTRALARAAADPATGARWTARYERVGALLDGAAA</sequence>
<feature type="active site" description="Proton donor" evidence="4">
    <location>
        <position position="107"/>
    </location>
</feature>
<comment type="pathway">
    <text evidence="4">Quinol/quinone metabolism; menaquinone biosynthesis.</text>
</comment>
<gene>
    <name evidence="6" type="primary">tfdD</name>
    <name evidence="4" type="synonym">menC</name>
    <name evidence="6" type="ORF">OJAG_10300</name>
</gene>
<dbReference type="PANTHER" id="PTHR48073">
    <property type="entry name" value="O-SUCCINYLBENZOATE SYNTHASE-RELATED"/>
    <property type="match status" value="1"/>
</dbReference>
<dbReference type="InterPro" id="IPR013342">
    <property type="entry name" value="Mandelate_racemase_C"/>
</dbReference>
<evidence type="ECO:0000256" key="3">
    <source>
        <dbReference type="ARBA" id="ARBA00023239"/>
    </source>
</evidence>
<dbReference type="GO" id="GO:0009234">
    <property type="term" value="P:menaquinone biosynthetic process"/>
    <property type="evidence" value="ECO:0007669"/>
    <property type="project" value="UniProtKB-UniRule"/>
</dbReference>
<dbReference type="InterPro" id="IPR010196">
    <property type="entry name" value="OSB_synthase_MenC1"/>
</dbReference>
<dbReference type="CDD" id="cd03320">
    <property type="entry name" value="OSBS"/>
    <property type="match status" value="1"/>
</dbReference>
<dbReference type="EC" id="4.2.1.113" evidence="4"/>
<name>A0A163SC59_9CELL</name>
<dbReference type="STRING" id="43678.OJAG_10300"/>
<feature type="domain" description="Mandelate racemase/muconate lactonizing enzyme C-terminal" evidence="5">
    <location>
        <begin position="88"/>
        <end position="190"/>
    </location>
</feature>
<feature type="active site" description="Proton acceptor" evidence="4">
    <location>
        <position position="218"/>
    </location>
</feature>
<dbReference type="SFLD" id="SFLDG00180">
    <property type="entry name" value="muconate_cycloisomerase"/>
    <property type="match status" value="1"/>
</dbReference>
<reference evidence="6 7" key="1">
    <citation type="submission" date="2016-01" db="EMBL/GenBank/DDBJ databases">
        <title>Genome sequence of Oerskovia enterophila VJag, an agar and cellulose degrading bacterium.</title>
        <authorList>
            <person name="Poehlein A."/>
            <person name="Jag V."/>
            <person name="Bengelsdorf F."/>
            <person name="Duerre P."/>
            <person name="Daniel R."/>
        </authorList>
    </citation>
    <scope>NUCLEOTIDE SEQUENCE [LARGE SCALE GENOMIC DNA]</scope>
    <source>
        <strain evidence="6 7">VJag</strain>
    </source>
</reference>
<protein>
    <recommendedName>
        <fullName evidence="4">o-succinylbenzoate synthase</fullName>
        <shortName evidence="4">OSB synthase</shortName>
        <shortName evidence="4">OSBS</shortName>
        <ecNumber evidence="4">4.2.1.113</ecNumber>
    </recommendedName>
    <alternativeName>
        <fullName evidence="4">4-(2'-carboxyphenyl)-4-oxybutyric acid synthase</fullName>
    </alternativeName>
    <alternativeName>
        <fullName evidence="4">o-succinylbenzoic acid synthase</fullName>
    </alternativeName>
</protein>
<dbReference type="PANTHER" id="PTHR48073:SF2">
    <property type="entry name" value="O-SUCCINYLBENZOATE SYNTHASE"/>
    <property type="match status" value="1"/>
</dbReference>
<dbReference type="Pfam" id="PF18374">
    <property type="entry name" value="Enolase_like_N"/>
    <property type="match status" value="1"/>
</dbReference>
<dbReference type="GO" id="GO:0016853">
    <property type="term" value="F:isomerase activity"/>
    <property type="evidence" value="ECO:0007669"/>
    <property type="project" value="UniProtKB-KW"/>
</dbReference>
<keyword evidence="2 4" id="KW-0460">Magnesium</keyword>
<keyword evidence="1 4" id="KW-0479">Metal-binding</keyword>
<evidence type="ECO:0000259" key="5">
    <source>
        <dbReference type="SMART" id="SM00922"/>
    </source>
</evidence>
<feature type="binding site" evidence="4">
    <location>
        <position position="171"/>
    </location>
    <ligand>
        <name>Mg(2+)</name>
        <dbReference type="ChEBI" id="CHEBI:18420"/>
    </ligand>
</feature>
<dbReference type="SFLD" id="SFLDS00001">
    <property type="entry name" value="Enolase"/>
    <property type="match status" value="1"/>
</dbReference>
<evidence type="ECO:0000256" key="1">
    <source>
        <dbReference type="ARBA" id="ARBA00022723"/>
    </source>
</evidence>
<feature type="binding site" evidence="4">
    <location>
        <position position="143"/>
    </location>
    <ligand>
        <name>Mg(2+)</name>
        <dbReference type="ChEBI" id="CHEBI:18420"/>
    </ligand>
</feature>
<comment type="similarity">
    <text evidence="4">Belongs to the mandelate racemase/muconate lactonizing enzyme family. MenC type 1 subfamily.</text>
</comment>
<dbReference type="NCBIfam" id="NF002782">
    <property type="entry name" value="PRK02901.1"/>
    <property type="match status" value="1"/>
</dbReference>
<dbReference type="UniPathway" id="UPA00079"/>
<keyword evidence="4" id="KW-0474">Menaquinone biosynthesis</keyword>
<dbReference type="Proteomes" id="UP000076447">
    <property type="component" value="Unassembled WGS sequence"/>
</dbReference>
<dbReference type="EMBL" id="LRIE01000056">
    <property type="protein sequence ID" value="KZM36240.1"/>
    <property type="molecule type" value="Genomic_DNA"/>
</dbReference>
<keyword evidence="3 4" id="KW-0456">Lyase</keyword>
<keyword evidence="6" id="KW-0413">Isomerase</keyword>
<evidence type="ECO:0000313" key="7">
    <source>
        <dbReference type="Proteomes" id="UP000076447"/>
    </source>
</evidence>
<dbReference type="GO" id="GO:0043748">
    <property type="term" value="F:O-succinylbenzoate synthase activity"/>
    <property type="evidence" value="ECO:0007669"/>
    <property type="project" value="UniProtKB-EC"/>
</dbReference>
<comment type="caution">
    <text evidence="6">The sequence shown here is derived from an EMBL/GenBank/DDBJ whole genome shotgun (WGS) entry which is preliminary data.</text>
</comment>
<organism evidence="6 7">
    <name type="scientific">Oerskovia enterophila</name>
    <dbReference type="NCBI Taxonomy" id="43678"/>
    <lineage>
        <taxon>Bacteria</taxon>
        <taxon>Bacillati</taxon>
        <taxon>Actinomycetota</taxon>
        <taxon>Actinomycetes</taxon>
        <taxon>Micrococcales</taxon>
        <taxon>Cellulomonadaceae</taxon>
        <taxon>Oerskovia</taxon>
    </lineage>
</organism>
<feature type="binding site" evidence="4">
    <location>
        <position position="194"/>
    </location>
    <ligand>
        <name>Mg(2+)</name>
        <dbReference type="ChEBI" id="CHEBI:18420"/>
    </ligand>
</feature>
<dbReference type="SMART" id="SM00922">
    <property type="entry name" value="MR_MLE"/>
    <property type="match status" value="1"/>
</dbReference>
<dbReference type="SUPFAM" id="SSF51604">
    <property type="entry name" value="Enolase C-terminal domain-like"/>
    <property type="match status" value="1"/>
</dbReference>
<dbReference type="AlphaFoldDB" id="A0A163SC59"/>
<dbReference type="GO" id="GO:0000287">
    <property type="term" value="F:magnesium ion binding"/>
    <property type="evidence" value="ECO:0007669"/>
    <property type="project" value="UniProtKB-UniRule"/>
</dbReference>